<feature type="transmembrane region" description="Helical" evidence="6">
    <location>
        <begin position="62"/>
        <end position="81"/>
    </location>
</feature>
<organism evidence="8 9">
    <name type="scientific">Rhizoclosmatium globosum</name>
    <dbReference type="NCBI Taxonomy" id="329046"/>
    <lineage>
        <taxon>Eukaryota</taxon>
        <taxon>Fungi</taxon>
        <taxon>Fungi incertae sedis</taxon>
        <taxon>Chytridiomycota</taxon>
        <taxon>Chytridiomycota incertae sedis</taxon>
        <taxon>Chytridiomycetes</taxon>
        <taxon>Chytridiales</taxon>
        <taxon>Chytriomycetaceae</taxon>
        <taxon>Rhizoclosmatium</taxon>
    </lineage>
</organism>
<evidence type="ECO:0000256" key="3">
    <source>
        <dbReference type="ARBA" id="ARBA00022989"/>
    </source>
</evidence>
<feature type="transmembrane region" description="Helical" evidence="6">
    <location>
        <begin position="259"/>
        <end position="278"/>
    </location>
</feature>
<evidence type="ECO:0000256" key="6">
    <source>
        <dbReference type="SAM" id="Phobius"/>
    </source>
</evidence>
<gene>
    <name evidence="8" type="ORF">BCR33DRAFT_518345</name>
</gene>
<dbReference type="PRINTS" id="PR00248">
    <property type="entry name" value="GPCRMGR"/>
</dbReference>
<dbReference type="Pfam" id="PF00003">
    <property type="entry name" value="7tm_3"/>
    <property type="match status" value="1"/>
</dbReference>
<comment type="caution">
    <text evidence="8">The sequence shown here is derived from an EMBL/GenBank/DDBJ whole genome shotgun (WGS) entry which is preliminary data.</text>
</comment>
<dbReference type="STRING" id="329046.A0A1Y2BFP3"/>
<keyword evidence="9" id="KW-1185">Reference proteome</keyword>
<comment type="subcellular location">
    <subcellularLocation>
        <location evidence="1">Membrane</location>
        <topology evidence="1">Multi-pass membrane protein</topology>
    </subcellularLocation>
</comment>
<evidence type="ECO:0000256" key="2">
    <source>
        <dbReference type="ARBA" id="ARBA00022692"/>
    </source>
</evidence>
<feature type="transmembrane region" description="Helical" evidence="6">
    <location>
        <begin position="101"/>
        <end position="124"/>
    </location>
</feature>
<dbReference type="InterPro" id="IPR017978">
    <property type="entry name" value="GPCR_3_C"/>
</dbReference>
<keyword evidence="5" id="KW-0325">Glycoprotein</keyword>
<reference evidence="8 9" key="1">
    <citation type="submission" date="2016-07" db="EMBL/GenBank/DDBJ databases">
        <title>Pervasive Adenine N6-methylation of Active Genes in Fungi.</title>
        <authorList>
            <consortium name="DOE Joint Genome Institute"/>
            <person name="Mondo S.J."/>
            <person name="Dannebaum R.O."/>
            <person name="Kuo R.C."/>
            <person name="Labutti K."/>
            <person name="Haridas S."/>
            <person name="Kuo A."/>
            <person name="Salamov A."/>
            <person name="Ahrendt S.R."/>
            <person name="Lipzen A."/>
            <person name="Sullivan W."/>
            <person name="Andreopoulos W.B."/>
            <person name="Clum A."/>
            <person name="Lindquist E."/>
            <person name="Daum C."/>
            <person name="Ramamoorthy G.K."/>
            <person name="Gryganskyi A."/>
            <person name="Culley D."/>
            <person name="Magnuson J.K."/>
            <person name="James T.Y."/>
            <person name="O'Malley M.A."/>
            <person name="Stajich J.E."/>
            <person name="Spatafora J.W."/>
            <person name="Visel A."/>
            <person name="Grigoriev I.V."/>
        </authorList>
    </citation>
    <scope>NUCLEOTIDE SEQUENCE [LARGE SCALE GENOMIC DNA]</scope>
    <source>
        <strain evidence="8 9">JEL800</strain>
    </source>
</reference>
<evidence type="ECO:0000313" key="9">
    <source>
        <dbReference type="Proteomes" id="UP000193642"/>
    </source>
</evidence>
<dbReference type="InterPro" id="IPR000337">
    <property type="entry name" value="GPCR_3"/>
</dbReference>
<feature type="transmembrane region" description="Helical" evidence="6">
    <location>
        <begin position="191"/>
        <end position="214"/>
    </location>
</feature>
<feature type="domain" description="G-protein coupled receptors family 3 profile" evidence="7">
    <location>
        <begin position="27"/>
        <end position="245"/>
    </location>
</feature>
<dbReference type="EMBL" id="MCGO01000067">
    <property type="protein sequence ID" value="ORY33536.1"/>
    <property type="molecule type" value="Genomic_DNA"/>
</dbReference>
<keyword evidence="2 6" id="KW-0812">Transmembrane</keyword>
<feature type="transmembrane region" description="Helical" evidence="6">
    <location>
        <begin position="136"/>
        <end position="156"/>
    </location>
</feature>
<dbReference type="Proteomes" id="UP000193642">
    <property type="component" value="Unassembled WGS sequence"/>
</dbReference>
<feature type="transmembrane region" description="Helical" evidence="6">
    <location>
        <begin position="226"/>
        <end position="247"/>
    </location>
</feature>
<dbReference type="PROSITE" id="PS50259">
    <property type="entry name" value="G_PROTEIN_RECEP_F3_4"/>
    <property type="match status" value="1"/>
</dbReference>
<dbReference type="AlphaFoldDB" id="A0A1Y2BFP3"/>
<dbReference type="GO" id="GO:0016020">
    <property type="term" value="C:membrane"/>
    <property type="evidence" value="ECO:0007669"/>
    <property type="project" value="UniProtKB-SubCell"/>
</dbReference>
<dbReference type="PANTHER" id="PTHR24060">
    <property type="entry name" value="METABOTROPIC GLUTAMATE RECEPTOR"/>
    <property type="match status" value="1"/>
</dbReference>
<evidence type="ECO:0000259" key="7">
    <source>
        <dbReference type="PROSITE" id="PS50259"/>
    </source>
</evidence>
<evidence type="ECO:0000256" key="1">
    <source>
        <dbReference type="ARBA" id="ARBA00004141"/>
    </source>
</evidence>
<proteinExistence type="predicted"/>
<dbReference type="GO" id="GO:0004930">
    <property type="term" value="F:G protein-coupled receptor activity"/>
    <property type="evidence" value="ECO:0007669"/>
    <property type="project" value="InterPro"/>
</dbReference>
<dbReference type="OrthoDB" id="2126620at2759"/>
<protein>
    <recommendedName>
        <fullName evidence="7">G-protein coupled receptors family 3 profile domain-containing protein</fullName>
    </recommendedName>
</protein>
<keyword evidence="3 6" id="KW-1133">Transmembrane helix</keyword>
<dbReference type="InterPro" id="IPR050726">
    <property type="entry name" value="mGluR"/>
</dbReference>
<evidence type="ECO:0000256" key="5">
    <source>
        <dbReference type="ARBA" id="ARBA00023180"/>
    </source>
</evidence>
<accession>A0A1Y2BFP3</accession>
<sequence length="426" mass="46834">MYLRIRISKCPQNDCSEPTPIFVPGFISKIQIALFVIGLIIVLGIGYFIVVKRNEPDIKAMSPYCCLYILGGCLLGTIGVLTQGLSTSDAVCHANAVLPAIAFGMIFSMILAKAIRIFLIFGYAKIARSRLLKDDFLIACCSIIIIVEGVFADRFLDVSEIEPALLSFEGTTDTVWDCAASPENADTANRLFGGLIGFNAIILALCIVMGLLTRKASEKFDESKKVSVVVAISTLFVVLDLGINFGIPQNTQTMYSVRGLFDSITIFIISTSTPVILFSKAFGWDNKKQQGNMSHNTSDIHSSHTDQHDGLVRTFMFHTGLKLNRPTSLWKSAVFMVMPDLDMLIILSEGNNGTYTFSQSNIKIQEKTTKAAKSRTEECIEFLLGSAKTSYLVEFPHKEKMDEFRSLRSQAGMKKAEHPASSGPVV</sequence>
<keyword evidence="4 6" id="KW-0472">Membrane</keyword>
<evidence type="ECO:0000313" key="8">
    <source>
        <dbReference type="EMBL" id="ORY33536.1"/>
    </source>
</evidence>
<evidence type="ECO:0000256" key="4">
    <source>
        <dbReference type="ARBA" id="ARBA00023136"/>
    </source>
</evidence>
<name>A0A1Y2BFP3_9FUNG</name>
<feature type="transmembrane region" description="Helical" evidence="6">
    <location>
        <begin position="30"/>
        <end position="50"/>
    </location>
</feature>